<evidence type="ECO:0000313" key="2">
    <source>
        <dbReference type="Proteomes" id="UP001356427"/>
    </source>
</evidence>
<proteinExistence type="predicted"/>
<dbReference type="AlphaFoldDB" id="A0AAN8LQW6"/>
<dbReference type="Proteomes" id="UP001356427">
    <property type="component" value="Unassembled WGS sequence"/>
</dbReference>
<dbReference type="EMBL" id="JAGTTL010000021">
    <property type="protein sequence ID" value="KAK6306181.1"/>
    <property type="molecule type" value="Genomic_DNA"/>
</dbReference>
<comment type="caution">
    <text evidence="1">The sequence shown here is derived from an EMBL/GenBank/DDBJ whole genome shotgun (WGS) entry which is preliminary data.</text>
</comment>
<name>A0AAN8LQW6_9TELE</name>
<reference evidence="1 2" key="1">
    <citation type="submission" date="2021-04" db="EMBL/GenBank/DDBJ databases">
        <authorList>
            <person name="De Guttry C."/>
            <person name="Zahm M."/>
            <person name="Klopp C."/>
            <person name="Cabau C."/>
            <person name="Louis A."/>
            <person name="Berthelot C."/>
            <person name="Parey E."/>
            <person name="Roest Crollius H."/>
            <person name="Montfort J."/>
            <person name="Robinson-Rechavi M."/>
            <person name="Bucao C."/>
            <person name="Bouchez O."/>
            <person name="Gislard M."/>
            <person name="Lluch J."/>
            <person name="Milhes M."/>
            <person name="Lampietro C."/>
            <person name="Lopez Roques C."/>
            <person name="Donnadieu C."/>
            <person name="Braasch I."/>
            <person name="Desvignes T."/>
            <person name="Postlethwait J."/>
            <person name="Bobe J."/>
            <person name="Wedekind C."/>
            <person name="Guiguen Y."/>
        </authorList>
    </citation>
    <scope>NUCLEOTIDE SEQUENCE [LARGE SCALE GENOMIC DNA]</scope>
    <source>
        <strain evidence="1">Cs_M1</strain>
        <tissue evidence="1">Blood</tissue>
    </source>
</reference>
<accession>A0AAN8LQW6</accession>
<organism evidence="1 2">
    <name type="scientific">Coregonus suidteri</name>
    <dbReference type="NCBI Taxonomy" id="861788"/>
    <lineage>
        <taxon>Eukaryota</taxon>
        <taxon>Metazoa</taxon>
        <taxon>Chordata</taxon>
        <taxon>Craniata</taxon>
        <taxon>Vertebrata</taxon>
        <taxon>Euteleostomi</taxon>
        <taxon>Actinopterygii</taxon>
        <taxon>Neopterygii</taxon>
        <taxon>Teleostei</taxon>
        <taxon>Protacanthopterygii</taxon>
        <taxon>Salmoniformes</taxon>
        <taxon>Salmonidae</taxon>
        <taxon>Coregoninae</taxon>
        <taxon>Coregonus</taxon>
    </lineage>
</organism>
<sequence>MSSERVFSPFSSLLSWMRLQRFMASSLPALPLPGTGQFKTPSPRSCVERCASCSHSSCWGVKEPRLQTEETEPHAV</sequence>
<gene>
    <name evidence="1" type="ORF">J4Q44_G00231060</name>
</gene>
<protein>
    <submittedName>
        <fullName evidence="1">Uncharacterized protein</fullName>
    </submittedName>
</protein>
<evidence type="ECO:0000313" key="1">
    <source>
        <dbReference type="EMBL" id="KAK6306181.1"/>
    </source>
</evidence>
<keyword evidence="2" id="KW-1185">Reference proteome</keyword>